<organism evidence="2">
    <name type="scientific">Cronobacter turicensis</name>
    <dbReference type="NCBI Taxonomy" id="413502"/>
    <lineage>
        <taxon>Bacteria</taxon>
        <taxon>Pseudomonadati</taxon>
        <taxon>Pseudomonadota</taxon>
        <taxon>Gammaproteobacteria</taxon>
        <taxon>Enterobacterales</taxon>
        <taxon>Enterobacteriaceae</taxon>
        <taxon>Cronobacter</taxon>
    </lineage>
</organism>
<sequence>MNQTELLHVQFPHLRDLTPFDTAHTATPWLADDEQKHTRKLCASLEEAVRKSGLRDGMTISFHHAFREGDRVINQVVATLAQMGFKNLTLASSSLMTCNEPLIEHIQSGVITRIYTSGMRGKLAEAVSHGLMAEPVQIHSHGGRVKLLQDGELKIDVAFLGVPCSDEFGNANGSHGKSCCGSLGYAMVDAQFARNVVLLTETLAPYPNMPASLSQDRVDFVVPVESVGDPAKISVGAARVTSNPRELMIARYAADVIEHAGYFKDGFSMQTGSGAASTACTRFMGEKMARHGIKARFALGGITGSLVDLHEKGLIEVLLDTQCFDSQAAASLARNPKHIEISTNVYASPASKAACCDKLDVVILSALEIDVGFNVNVITGSDGVMRGASGGHCDVAAAANLTIVVAPLLRSRIPTVVKRVTTRLTPGESIDVLVTDHGIAVNPARPEVRERLVAAGLNVVDIHALCERAVAIAGEPKPIEFTDRIVGVVRYRDGSVIDVVRQVKE</sequence>
<evidence type="ECO:0000313" key="2">
    <source>
        <dbReference type="EMBL" id="PUX23807.1"/>
    </source>
</evidence>
<dbReference type="Gene3D" id="3.40.1080.10">
    <property type="entry name" value="Glutaconate Coenzyme A-transferase"/>
    <property type="match status" value="2"/>
</dbReference>
<keyword evidence="1" id="KW-0808">Transferase</keyword>
<dbReference type="SUPFAM" id="SSF100950">
    <property type="entry name" value="NagB/RpiA/CoA transferase-like"/>
    <property type="match status" value="2"/>
</dbReference>
<dbReference type="OrthoDB" id="9767643at2"/>
<dbReference type="PANTHER" id="PTHR40596:SF1">
    <property type="entry name" value="CITRATE LYASE ALPHA CHAIN"/>
    <property type="match status" value="1"/>
</dbReference>
<dbReference type="GO" id="GO:0006084">
    <property type="term" value="P:acetyl-CoA metabolic process"/>
    <property type="evidence" value="ECO:0007669"/>
    <property type="project" value="UniProtKB-UniRule"/>
</dbReference>
<dbReference type="InterPro" id="IPR037171">
    <property type="entry name" value="NagB/RpiA_transferase-like"/>
</dbReference>
<dbReference type="Pfam" id="PF04223">
    <property type="entry name" value="CitF"/>
    <property type="match status" value="1"/>
</dbReference>
<keyword evidence="1 2" id="KW-0456">Lyase</keyword>
<dbReference type="GO" id="GO:0008814">
    <property type="term" value="F:citrate CoA-transferase activity"/>
    <property type="evidence" value="ECO:0007669"/>
    <property type="project" value="UniProtKB-UniRule"/>
</dbReference>
<dbReference type="RefSeq" id="WP_075198063.1">
    <property type="nucleotide sequence ID" value="NZ_CP187984.1"/>
</dbReference>
<dbReference type="PANTHER" id="PTHR40596">
    <property type="entry name" value="CITRATE LYASE ALPHA CHAIN"/>
    <property type="match status" value="1"/>
</dbReference>
<dbReference type="NCBIfam" id="TIGR01584">
    <property type="entry name" value="citF"/>
    <property type="match status" value="1"/>
</dbReference>
<dbReference type="EMBL" id="MSAG01000012">
    <property type="protein sequence ID" value="PUX23807.1"/>
    <property type="molecule type" value="Genomic_DNA"/>
</dbReference>
<dbReference type="GO" id="GO:0008815">
    <property type="term" value="F:citrate (pro-3S)-lyase activity"/>
    <property type="evidence" value="ECO:0007669"/>
    <property type="project" value="UniProtKB-UniRule"/>
</dbReference>
<dbReference type="InterPro" id="IPR006472">
    <property type="entry name" value="Citrate_lyase_asu"/>
</dbReference>
<accession>A0A2T7B7B0</accession>
<name>A0A2T7B7B0_9ENTR</name>
<dbReference type="EC" id="2.8.3.10" evidence="1"/>
<comment type="subcellular location">
    <subcellularLocation>
        <location evidence="1">Cytoplasm</location>
    </subcellularLocation>
</comment>
<proteinExistence type="predicted"/>
<comment type="catalytic activity">
    <reaction evidence="1">
        <text>citrate = oxaloacetate + acetate</text>
        <dbReference type="Rhea" id="RHEA:10760"/>
        <dbReference type="ChEBI" id="CHEBI:16452"/>
        <dbReference type="ChEBI" id="CHEBI:16947"/>
        <dbReference type="ChEBI" id="CHEBI:30089"/>
        <dbReference type="EC" id="4.1.3.6"/>
    </reaction>
</comment>
<dbReference type="GO" id="GO:0005737">
    <property type="term" value="C:cytoplasm"/>
    <property type="evidence" value="ECO:0007669"/>
    <property type="project" value="UniProtKB-SubCell"/>
</dbReference>
<dbReference type="PIRSF" id="PIRSF009451">
    <property type="entry name" value="Citrt_lyas_alpha"/>
    <property type="match status" value="1"/>
</dbReference>
<gene>
    <name evidence="2" type="primary">citF</name>
    <name evidence="2" type="ORF">BS411_07795</name>
</gene>
<protein>
    <recommendedName>
        <fullName evidence="1">Citrate lyase alpha chain</fullName>
        <shortName evidence="1">Citrase alpha chain</shortName>
        <ecNumber evidence="1">2.8.3.10</ecNumber>
        <ecNumber evidence="1">4.1.3.6</ecNumber>
    </recommendedName>
    <alternativeName>
        <fullName evidence="1">Citrate (pro-3S)-lyase alpha chain</fullName>
    </alternativeName>
    <alternativeName>
        <fullName evidence="1">Citrate CoA-transferase subunit</fullName>
    </alternativeName>
</protein>
<evidence type="ECO:0000256" key="1">
    <source>
        <dbReference type="PIRNR" id="PIRNR009451"/>
    </source>
</evidence>
<dbReference type="AlphaFoldDB" id="A0A2T7B7B0"/>
<dbReference type="GO" id="GO:0009346">
    <property type="term" value="C:ATP-independent citrate lyase complex"/>
    <property type="evidence" value="ECO:0007669"/>
    <property type="project" value="UniProtKB-UniRule"/>
</dbReference>
<dbReference type="EC" id="4.1.3.6" evidence="1"/>
<comment type="catalytic activity">
    <reaction evidence="1">
        <text>citrate + acetyl-CoA = (3S)-citryl-CoA + acetate</text>
        <dbReference type="Rhea" id="RHEA:19405"/>
        <dbReference type="ChEBI" id="CHEBI:16947"/>
        <dbReference type="ChEBI" id="CHEBI:30089"/>
        <dbReference type="ChEBI" id="CHEBI:57288"/>
        <dbReference type="ChEBI" id="CHEBI:57321"/>
        <dbReference type="EC" id="2.8.3.10"/>
    </reaction>
</comment>
<keyword evidence="1" id="KW-0963">Cytoplasm</keyword>
<comment type="caution">
    <text evidence="2">The sequence shown here is derived from an EMBL/GenBank/DDBJ whole genome shotgun (WGS) entry which is preliminary data.</text>
</comment>
<reference evidence="2" key="1">
    <citation type="submission" date="2016-12" db="EMBL/GenBank/DDBJ databases">
        <title>Analysis of the Molecular Diversity Among Cronobacter Species Isolated from Filth Flies Using a Pan Genomic DNA Microarray.</title>
        <authorList>
            <person name="Pava-Ripoll M."/>
            <person name="Tall B."/>
            <person name="Farber J."/>
            <person name="Fanning S."/>
            <person name="Lehner A."/>
            <person name="Stephan R."/>
            <person name="Pagotto F."/>
            <person name="Iverson C."/>
            <person name="Ziobro G."/>
            <person name="Miller A."/>
            <person name="Pearson R."/>
            <person name="Yan Q."/>
            <person name="Kim M."/>
            <person name="Jeong S."/>
            <person name="Park J."/>
            <person name="Jun S."/>
            <person name="Choi H."/>
            <person name="Chung T."/>
            <person name="Yoo Y."/>
            <person name="Park E."/>
            <person name="Hwang S."/>
            <person name="Lee B."/>
            <person name="Sathyamoorthy V."/>
            <person name="Carter L."/>
            <person name="Mammel M."/>
            <person name="Jackson S."/>
            <person name="Kothary M."/>
            <person name="Patel I."/>
            <person name="Grim C."/>
            <person name="Gopinath G."/>
            <person name="Gangiredla J."/>
            <person name="Chase H."/>
        </authorList>
    </citation>
    <scope>NUCLEOTIDE SEQUENCE [LARGE SCALE GENOMIC DNA]</scope>
    <source>
        <strain evidence="2">MOD1-Sh41s</strain>
    </source>
</reference>